<feature type="domain" description="O-methyltransferase C-terminal" evidence="5">
    <location>
        <begin position="417"/>
        <end position="624"/>
    </location>
</feature>
<comment type="caution">
    <text evidence="7">The sequence shown here is derived from an EMBL/GenBank/DDBJ whole genome shotgun (WGS) entry which is preliminary data.</text>
</comment>
<evidence type="ECO:0000256" key="2">
    <source>
        <dbReference type="ARBA" id="ARBA00022679"/>
    </source>
</evidence>
<keyword evidence="2" id="KW-0808">Transferase</keyword>
<evidence type="ECO:0000259" key="5">
    <source>
        <dbReference type="Pfam" id="PF00891"/>
    </source>
</evidence>
<evidence type="ECO:0000256" key="4">
    <source>
        <dbReference type="ARBA" id="ARBA00034481"/>
    </source>
</evidence>
<dbReference type="AlphaFoldDB" id="A0A834H158"/>
<dbReference type="Gene3D" id="1.10.10.10">
    <property type="entry name" value="Winged helix-like DNA-binding domain superfamily/Winged helix DNA-binding domain"/>
    <property type="match status" value="2"/>
</dbReference>
<dbReference type="CDD" id="cd02440">
    <property type="entry name" value="AdoMet_MTases"/>
    <property type="match status" value="1"/>
</dbReference>
<dbReference type="GO" id="GO:0032259">
    <property type="term" value="P:methylation"/>
    <property type="evidence" value="ECO:0007669"/>
    <property type="project" value="UniProtKB-KW"/>
</dbReference>
<dbReference type="Pfam" id="PF08100">
    <property type="entry name" value="Dimerisation"/>
    <property type="match status" value="2"/>
</dbReference>
<dbReference type="InterPro" id="IPR036390">
    <property type="entry name" value="WH_DNA-bd_sf"/>
</dbReference>
<feature type="domain" description="O-methyltransferase dimerisation" evidence="6">
    <location>
        <begin position="317"/>
        <end position="395"/>
    </location>
</feature>
<dbReference type="SUPFAM" id="SSF46785">
    <property type="entry name" value="Winged helix' DNA-binding domain"/>
    <property type="match status" value="2"/>
</dbReference>
<name>A0A834H158_RHOSS</name>
<dbReference type="Proteomes" id="UP000626092">
    <property type="component" value="Unassembled WGS sequence"/>
</dbReference>
<organism evidence="7 8">
    <name type="scientific">Rhododendron simsii</name>
    <name type="common">Sims's rhododendron</name>
    <dbReference type="NCBI Taxonomy" id="118357"/>
    <lineage>
        <taxon>Eukaryota</taxon>
        <taxon>Viridiplantae</taxon>
        <taxon>Streptophyta</taxon>
        <taxon>Embryophyta</taxon>
        <taxon>Tracheophyta</taxon>
        <taxon>Spermatophyta</taxon>
        <taxon>Magnoliopsida</taxon>
        <taxon>eudicotyledons</taxon>
        <taxon>Gunneridae</taxon>
        <taxon>Pentapetalae</taxon>
        <taxon>asterids</taxon>
        <taxon>Ericales</taxon>
        <taxon>Ericaceae</taxon>
        <taxon>Ericoideae</taxon>
        <taxon>Rhodoreae</taxon>
        <taxon>Rhododendron</taxon>
    </lineage>
</organism>
<dbReference type="GO" id="GO:0008171">
    <property type="term" value="F:O-methyltransferase activity"/>
    <property type="evidence" value="ECO:0007669"/>
    <property type="project" value="InterPro"/>
</dbReference>
<dbReference type="SUPFAM" id="SSF53335">
    <property type="entry name" value="S-adenosyl-L-methionine-dependent methyltransferases"/>
    <property type="match status" value="2"/>
</dbReference>
<evidence type="ECO:0000313" key="7">
    <source>
        <dbReference type="EMBL" id="KAF7143553.1"/>
    </source>
</evidence>
<comment type="similarity">
    <text evidence="4">Belongs to the class I-like SAM-binding methyltransferase superfamily. Cation-independent O-methyltransferase family. COMT subfamily.</text>
</comment>
<dbReference type="InterPro" id="IPR036388">
    <property type="entry name" value="WH-like_DNA-bd_sf"/>
</dbReference>
<dbReference type="InterPro" id="IPR016461">
    <property type="entry name" value="COMT-like"/>
</dbReference>
<evidence type="ECO:0000259" key="6">
    <source>
        <dbReference type="Pfam" id="PF08100"/>
    </source>
</evidence>
<sequence>MAVVKCAIQLGIPEALEAHGGPAAFHDLSSALGCSPSALHRVMRFLVHRKILKEAPAGYLQTPLSRLLLKNDEKSMAALVLLESSPVMLAPWHCLSDRVLANGSPAFESTHGEDIWSYAEENPGHSKLINDAMACNARVAVPAIVEGCPEVFDGVESMVDVGGGNGTALRLLVEAFPWIRGINFDLPHVVSVALDCVGVEHVGGDMFASVPKADAAYLMCVLHDWDDDECIQILRKCKEAIPKDKGKVIIVEAVVEEDNNDKLEFVRLMMDMVMMAHTNKGKERTSKEWANVLSESGFSRHTIKNVKAVQSAHVDIWKYVFGFVDMAVVKCAIQLGIPDALEAHGGRVKLSDLSSALGCSPSALHRIMRFLVHRKIFKEAPAGYLQTPLSRLLLKNGEKSLAALLLLESSPVMLAPWHCLSARVLANGSPAFESAHGEDIWSYAEENPGHNKLINDAMACDARVAVPAIVEGCPEAFDGVESVVDVGGGDGTTLRLLVEAFPSIRGINFDLPHVVSVALDCVGVEHVGGDMFASVPKADAAYLMWVLHDWDDDECIQILRKCREAIPKDKGKVIIVEAVVEEDNNDKLEYVRLMLDMVMMAHTNKGKERTSKEWAYILSESGFSRHTIKNIKAVQSVIEAYP</sequence>
<dbReference type="PROSITE" id="PS51683">
    <property type="entry name" value="SAM_OMT_II"/>
    <property type="match status" value="2"/>
</dbReference>
<reference evidence="7" key="1">
    <citation type="submission" date="2019-11" db="EMBL/GenBank/DDBJ databases">
        <authorList>
            <person name="Liu Y."/>
            <person name="Hou J."/>
            <person name="Li T.-Q."/>
            <person name="Guan C.-H."/>
            <person name="Wu X."/>
            <person name="Wu H.-Z."/>
            <person name="Ling F."/>
            <person name="Zhang R."/>
            <person name="Shi X.-G."/>
            <person name="Ren J.-P."/>
            <person name="Chen E.-F."/>
            <person name="Sun J.-M."/>
        </authorList>
    </citation>
    <scope>NUCLEOTIDE SEQUENCE</scope>
    <source>
        <strain evidence="7">Adult_tree_wgs_1</strain>
        <tissue evidence="7">Leaves</tissue>
    </source>
</reference>
<feature type="domain" description="O-methyltransferase C-terminal" evidence="5">
    <location>
        <begin position="92"/>
        <end position="299"/>
    </location>
</feature>
<evidence type="ECO:0000313" key="8">
    <source>
        <dbReference type="Proteomes" id="UP000626092"/>
    </source>
</evidence>
<protein>
    <recommendedName>
        <fullName evidence="9">O-methyltransferase</fullName>
    </recommendedName>
</protein>
<gene>
    <name evidence="7" type="ORF">RHSIM_Rhsim05G0050400</name>
</gene>
<dbReference type="InterPro" id="IPR012967">
    <property type="entry name" value="COMT_dimerisation"/>
</dbReference>
<evidence type="ECO:0000256" key="1">
    <source>
        <dbReference type="ARBA" id="ARBA00022603"/>
    </source>
</evidence>
<dbReference type="Pfam" id="PF00891">
    <property type="entry name" value="Methyltransf_2"/>
    <property type="match status" value="2"/>
</dbReference>
<dbReference type="EMBL" id="WJXA01000005">
    <property type="protein sequence ID" value="KAF7143553.1"/>
    <property type="molecule type" value="Genomic_DNA"/>
</dbReference>
<dbReference type="Gene3D" id="3.40.50.150">
    <property type="entry name" value="Vaccinia Virus protein VP39"/>
    <property type="match status" value="2"/>
</dbReference>
<keyword evidence="1" id="KW-0489">Methyltransferase</keyword>
<dbReference type="InterPro" id="IPR029063">
    <property type="entry name" value="SAM-dependent_MTases_sf"/>
</dbReference>
<keyword evidence="8" id="KW-1185">Reference proteome</keyword>
<evidence type="ECO:0000256" key="3">
    <source>
        <dbReference type="ARBA" id="ARBA00022691"/>
    </source>
</evidence>
<accession>A0A834H158</accession>
<feature type="domain" description="O-methyltransferase dimerisation" evidence="6">
    <location>
        <begin position="2"/>
        <end position="70"/>
    </location>
</feature>
<keyword evidence="3" id="KW-0949">S-adenosyl-L-methionine</keyword>
<evidence type="ECO:0008006" key="9">
    <source>
        <dbReference type="Google" id="ProtNLM"/>
    </source>
</evidence>
<dbReference type="PANTHER" id="PTHR11746">
    <property type="entry name" value="O-METHYLTRANSFERASE"/>
    <property type="match status" value="1"/>
</dbReference>
<dbReference type="FunFam" id="3.40.50.150:FF:000294">
    <property type="entry name" value="O-methyltransferase family protein"/>
    <property type="match status" value="2"/>
</dbReference>
<dbReference type="InterPro" id="IPR001077">
    <property type="entry name" value="COMT_C"/>
</dbReference>
<proteinExistence type="inferred from homology"/>
<dbReference type="OrthoDB" id="1606438at2759"/>
<dbReference type="GO" id="GO:0046983">
    <property type="term" value="F:protein dimerization activity"/>
    <property type="evidence" value="ECO:0007669"/>
    <property type="project" value="InterPro"/>
</dbReference>